<keyword evidence="13" id="KW-1185">Reference proteome</keyword>
<keyword evidence="6" id="KW-0067">ATP-binding</keyword>
<name>A0A6I9PD44_9TELE</name>
<dbReference type="GeneID" id="104962056"/>
<keyword evidence="7" id="KW-0342">GTP-binding</keyword>
<evidence type="ECO:0000256" key="1">
    <source>
        <dbReference type="ARBA" id="ARBA00004604"/>
    </source>
</evidence>
<feature type="compositionally biased region" description="Basic and acidic residues" evidence="11">
    <location>
        <begin position="1"/>
        <end position="10"/>
    </location>
</feature>
<keyword evidence="3" id="KW-0597">Phosphoprotein</keyword>
<dbReference type="OrthoDB" id="10260897at2759"/>
<evidence type="ECO:0000256" key="4">
    <source>
        <dbReference type="ARBA" id="ARBA00022741"/>
    </source>
</evidence>
<dbReference type="GO" id="GO:0000462">
    <property type="term" value="P:maturation of SSU-rRNA from tricistronic rRNA transcript (SSU-rRNA, 5.8S rRNA, LSU-rRNA)"/>
    <property type="evidence" value="ECO:0007669"/>
    <property type="project" value="TreeGrafter"/>
</dbReference>
<evidence type="ECO:0000256" key="11">
    <source>
        <dbReference type="SAM" id="MobiDB-lite"/>
    </source>
</evidence>
<organism evidence="13 14">
    <name type="scientific">Notothenia coriiceps</name>
    <name type="common">black rockcod</name>
    <dbReference type="NCBI Taxonomy" id="8208"/>
    <lineage>
        <taxon>Eukaryota</taxon>
        <taxon>Metazoa</taxon>
        <taxon>Chordata</taxon>
        <taxon>Craniata</taxon>
        <taxon>Vertebrata</taxon>
        <taxon>Euteleostomi</taxon>
        <taxon>Actinopterygii</taxon>
        <taxon>Neopterygii</taxon>
        <taxon>Teleostei</taxon>
        <taxon>Neoteleostei</taxon>
        <taxon>Acanthomorphata</taxon>
        <taxon>Eupercaria</taxon>
        <taxon>Perciformes</taxon>
        <taxon>Notothenioidei</taxon>
        <taxon>Nototheniidae</taxon>
        <taxon>Notothenia</taxon>
    </lineage>
</organism>
<comment type="similarity">
    <text evidence="10">Belongs to the TRAFAC class translation factor GTPase superfamily. Bms1-like GTPase family. BMS1 subfamily.</text>
</comment>
<evidence type="ECO:0000259" key="12">
    <source>
        <dbReference type="PROSITE" id="PS51714"/>
    </source>
</evidence>
<evidence type="ECO:0000256" key="3">
    <source>
        <dbReference type="ARBA" id="ARBA00022553"/>
    </source>
</evidence>
<dbReference type="PROSITE" id="PS51714">
    <property type="entry name" value="G_BMS1"/>
    <property type="match status" value="1"/>
</dbReference>
<evidence type="ECO:0000256" key="7">
    <source>
        <dbReference type="ARBA" id="ARBA00023134"/>
    </source>
</evidence>
<gene>
    <name evidence="14" type="primary">LOC104962056</name>
</gene>
<protein>
    <submittedName>
        <fullName evidence="14">Ribosome biogenesis protein BMS1 homolog</fullName>
    </submittedName>
</protein>
<dbReference type="GO" id="GO:0000479">
    <property type="term" value="P:endonucleolytic cleavage of tricistronic rRNA transcript (SSU-rRNA, 5.8S rRNA, LSU-rRNA)"/>
    <property type="evidence" value="ECO:0007669"/>
    <property type="project" value="TreeGrafter"/>
</dbReference>
<dbReference type="FunFam" id="3.40.50.300:FF:000105">
    <property type="entry name" value="BMS1 ribosome biogenesis factor"/>
    <property type="match status" value="1"/>
</dbReference>
<dbReference type="Proteomes" id="UP000504611">
    <property type="component" value="Unplaced"/>
</dbReference>
<dbReference type="SUPFAM" id="SSF52540">
    <property type="entry name" value="P-loop containing nucleoside triphosphate hydrolases"/>
    <property type="match status" value="1"/>
</dbReference>
<keyword evidence="8" id="KW-0539">Nucleus</keyword>
<comment type="subcellular location">
    <subcellularLocation>
        <location evidence="1">Nucleus</location>
        <location evidence="1">Nucleolus</location>
    </subcellularLocation>
</comment>
<dbReference type="GO" id="GO:0003924">
    <property type="term" value="F:GTPase activity"/>
    <property type="evidence" value="ECO:0007669"/>
    <property type="project" value="TreeGrafter"/>
</dbReference>
<proteinExistence type="inferred from homology"/>
<keyword evidence="4" id="KW-0547">Nucleotide-binding</keyword>
<dbReference type="Gene3D" id="3.40.50.300">
    <property type="entry name" value="P-loop containing nucleotide triphosphate hydrolases"/>
    <property type="match status" value="1"/>
</dbReference>
<evidence type="ECO:0000256" key="8">
    <source>
        <dbReference type="ARBA" id="ARBA00023242"/>
    </source>
</evidence>
<comment type="catalytic activity">
    <reaction evidence="9">
        <text>GTP + H2O = GDP + phosphate + H(+)</text>
        <dbReference type="Rhea" id="RHEA:19669"/>
        <dbReference type="ChEBI" id="CHEBI:15377"/>
        <dbReference type="ChEBI" id="CHEBI:15378"/>
        <dbReference type="ChEBI" id="CHEBI:37565"/>
        <dbReference type="ChEBI" id="CHEBI:43474"/>
        <dbReference type="ChEBI" id="CHEBI:58189"/>
    </reaction>
    <physiologicalReaction direction="left-to-right" evidence="9">
        <dbReference type="Rhea" id="RHEA:19670"/>
    </physiologicalReaction>
</comment>
<dbReference type="PANTHER" id="PTHR12858:SF2">
    <property type="entry name" value="RIBOSOME BIOGENESIS PROTEIN BMS1 HOMOLOG"/>
    <property type="match status" value="1"/>
</dbReference>
<evidence type="ECO:0000313" key="14">
    <source>
        <dbReference type="RefSeq" id="XP_010788749.1"/>
    </source>
</evidence>
<dbReference type="InterPro" id="IPR030387">
    <property type="entry name" value="G_Bms1/Tsr1_dom"/>
</dbReference>
<reference evidence="14" key="1">
    <citation type="submission" date="2025-08" db="UniProtKB">
        <authorList>
            <consortium name="RefSeq"/>
        </authorList>
    </citation>
    <scope>IDENTIFICATION</scope>
    <source>
        <tissue evidence="14">Muscle</tissue>
    </source>
</reference>
<dbReference type="InterPro" id="IPR039761">
    <property type="entry name" value="Bms1/Tsr1"/>
</dbReference>
<dbReference type="RefSeq" id="XP_010788749.1">
    <property type="nucleotide sequence ID" value="XM_010790447.1"/>
</dbReference>
<feature type="compositionally biased region" description="Basic residues" evidence="11">
    <location>
        <begin position="11"/>
        <end position="27"/>
    </location>
</feature>
<evidence type="ECO:0000256" key="10">
    <source>
        <dbReference type="ARBA" id="ARBA00061391"/>
    </source>
</evidence>
<dbReference type="GO" id="GO:0005524">
    <property type="term" value="F:ATP binding"/>
    <property type="evidence" value="ECO:0007669"/>
    <property type="project" value="UniProtKB-KW"/>
</dbReference>
<dbReference type="GO" id="GO:0034511">
    <property type="term" value="F:U3 snoRNA binding"/>
    <property type="evidence" value="ECO:0007669"/>
    <property type="project" value="TreeGrafter"/>
</dbReference>
<evidence type="ECO:0000313" key="13">
    <source>
        <dbReference type="Proteomes" id="UP000504611"/>
    </source>
</evidence>
<accession>A0A6I9PD44</accession>
<dbReference type="PANTHER" id="PTHR12858">
    <property type="entry name" value="RIBOSOME BIOGENESIS PROTEIN"/>
    <property type="match status" value="1"/>
</dbReference>
<dbReference type="InterPro" id="IPR027417">
    <property type="entry name" value="P-loop_NTPase"/>
</dbReference>
<dbReference type="GO" id="GO:0032040">
    <property type="term" value="C:small-subunit processome"/>
    <property type="evidence" value="ECO:0007669"/>
    <property type="project" value="UniProtKB-ARBA"/>
</dbReference>
<feature type="domain" description="Bms1-type G" evidence="12">
    <location>
        <begin position="79"/>
        <end position="244"/>
    </location>
</feature>
<evidence type="ECO:0000256" key="9">
    <source>
        <dbReference type="ARBA" id="ARBA00049117"/>
    </source>
</evidence>
<evidence type="ECO:0000256" key="6">
    <source>
        <dbReference type="ARBA" id="ARBA00022840"/>
    </source>
</evidence>
<dbReference type="CDD" id="cd01882">
    <property type="entry name" value="BMS1"/>
    <property type="match status" value="1"/>
</dbReference>
<keyword evidence="2" id="KW-0690">Ribosome biogenesis</keyword>
<dbReference type="InterPro" id="IPR037875">
    <property type="entry name" value="Bms1_N"/>
</dbReference>
<feature type="region of interest" description="Disordered" evidence="11">
    <location>
        <begin position="1"/>
        <end position="43"/>
    </location>
</feature>
<dbReference type="GO" id="GO:0030686">
    <property type="term" value="C:90S preribosome"/>
    <property type="evidence" value="ECO:0007669"/>
    <property type="project" value="TreeGrafter"/>
</dbReference>
<evidence type="ECO:0000256" key="2">
    <source>
        <dbReference type="ARBA" id="ARBA00022517"/>
    </source>
</evidence>
<keyword evidence="5" id="KW-0378">Hydrolase</keyword>
<evidence type="ECO:0000256" key="5">
    <source>
        <dbReference type="ARBA" id="ARBA00022801"/>
    </source>
</evidence>
<dbReference type="AlphaFoldDB" id="A0A6I9PD44"/>
<sequence length="259" mass="29902">MEGKEKEQRKHQQKHSGPKAERKKLKKQGPTTEEDARKRNPKAFAVQSAVRMAKTFHRSQDIKTKKHHIPLVDRTPLEPPPVVIVVMGPPKVGKSTLIRCLIKNFTRQKLGDIVGPVTIVSGKKRRLTFMECNNDINTMIDLAKVADLVLMLIDASFGFEMETFEFLNICQVHGFPRIMGVLTHLDSFKNNKVLRKTKKNLKHRFWTEVYQGAKLFYLSGMVYGEYQTQEVKNLGRFISVMKFRPLVWQTSHPYVLADR</sequence>
<dbReference type="KEGG" id="ncc:104962056"/>
<dbReference type="GO" id="GO:0005654">
    <property type="term" value="C:nucleoplasm"/>
    <property type="evidence" value="ECO:0007669"/>
    <property type="project" value="UniProtKB-ARBA"/>
</dbReference>
<dbReference type="GO" id="GO:0005525">
    <property type="term" value="F:GTP binding"/>
    <property type="evidence" value="ECO:0007669"/>
    <property type="project" value="UniProtKB-KW"/>
</dbReference>